<accession>A0AAV3RUK8</accession>
<organism evidence="1 2">
    <name type="scientific">Lithospermum erythrorhizon</name>
    <name type="common">Purple gromwell</name>
    <name type="synonym">Lithospermum officinale var. erythrorhizon</name>
    <dbReference type="NCBI Taxonomy" id="34254"/>
    <lineage>
        <taxon>Eukaryota</taxon>
        <taxon>Viridiplantae</taxon>
        <taxon>Streptophyta</taxon>
        <taxon>Embryophyta</taxon>
        <taxon>Tracheophyta</taxon>
        <taxon>Spermatophyta</taxon>
        <taxon>Magnoliopsida</taxon>
        <taxon>eudicotyledons</taxon>
        <taxon>Gunneridae</taxon>
        <taxon>Pentapetalae</taxon>
        <taxon>asterids</taxon>
        <taxon>lamiids</taxon>
        <taxon>Boraginales</taxon>
        <taxon>Boraginaceae</taxon>
        <taxon>Boraginoideae</taxon>
        <taxon>Lithospermeae</taxon>
        <taxon>Lithospermum</taxon>
    </lineage>
</organism>
<sequence length="241" mass="28682">MYPDVLQLQIHLPNYQTVHFEDDADLEKLMKDERTKKSMLTEFFHLNATDTEEQSLRCLYKDFPKYYVWNSTRHLWVRRKRGIVIGRLCMVNPCEDERYYLRILLLNVCCPAGYDDLLTVEGVLCETNQESEYKRGLLHRDDDIDKCMEEASLTRMAPELRMLFATLLYYCKPSKPNDLFSKFCSCMADYFERHRIKLGLRDSDIMHRVLLGMNDTLNLWVRKSTTIILCRSLLLRLKLNK</sequence>
<dbReference type="PANTHER" id="PTHR10492">
    <property type="match status" value="1"/>
</dbReference>
<name>A0AAV3RUK8_LITER</name>
<dbReference type="PANTHER" id="PTHR10492:SF100">
    <property type="entry name" value="ATP-DEPENDENT DNA HELICASE"/>
    <property type="match status" value="1"/>
</dbReference>
<proteinExistence type="predicted"/>
<evidence type="ECO:0000313" key="1">
    <source>
        <dbReference type="EMBL" id="GAA0185403.1"/>
    </source>
</evidence>
<reference evidence="1 2" key="1">
    <citation type="submission" date="2024-01" db="EMBL/GenBank/DDBJ databases">
        <title>The complete chloroplast genome sequence of Lithospermum erythrorhizon: insights into the phylogenetic relationship among Boraginaceae species and the maternal lineages of purple gromwells.</title>
        <authorList>
            <person name="Okada T."/>
            <person name="Watanabe K."/>
        </authorList>
    </citation>
    <scope>NUCLEOTIDE SEQUENCE [LARGE SCALE GENOMIC DNA]</scope>
</reference>
<comment type="caution">
    <text evidence="1">The sequence shown here is derived from an EMBL/GenBank/DDBJ whole genome shotgun (WGS) entry which is preliminary data.</text>
</comment>
<protein>
    <submittedName>
        <fullName evidence="1">Uncharacterized protein</fullName>
    </submittedName>
</protein>
<gene>
    <name evidence="1" type="ORF">LIER_32691</name>
</gene>
<dbReference type="Proteomes" id="UP001454036">
    <property type="component" value="Unassembled WGS sequence"/>
</dbReference>
<dbReference type="EMBL" id="BAABME010012679">
    <property type="protein sequence ID" value="GAA0185403.1"/>
    <property type="molecule type" value="Genomic_DNA"/>
</dbReference>
<keyword evidence="2" id="KW-1185">Reference proteome</keyword>
<evidence type="ECO:0000313" key="2">
    <source>
        <dbReference type="Proteomes" id="UP001454036"/>
    </source>
</evidence>
<dbReference type="AlphaFoldDB" id="A0AAV3RUK8"/>